<sequence>DMVTSGEFTFDGVVDFLIRWEPSEGSNRAEGSVLSTHSGCDWGFVDIFDLEIDELIGEPSVVDGVIHGVGWGSEDDRDPSAVTLSFDQHNTVFWSDRDEPRVVQAPAATTAAPAARTAVPQATTAAPAATTAAPAATTAAPTRWAIEVYCQVEKVWDSGHFYWHWAEVKTTVWSDGTSNKLDLGGPIYGGVEGFRDLARSYTGAPCHRVTLR</sequence>
<protein>
    <submittedName>
        <fullName evidence="1">Uncharacterized protein</fullName>
    </submittedName>
</protein>
<dbReference type="AlphaFoldDB" id="A0A382SHA7"/>
<accession>A0A382SHA7</accession>
<name>A0A382SHA7_9ZZZZ</name>
<gene>
    <name evidence="1" type="ORF">METZ01_LOCUS361412</name>
</gene>
<proteinExistence type="predicted"/>
<dbReference type="EMBL" id="UINC01128658">
    <property type="protein sequence ID" value="SVD08558.1"/>
    <property type="molecule type" value="Genomic_DNA"/>
</dbReference>
<reference evidence="1" key="1">
    <citation type="submission" date="2018-05" db="EMBL/GenBank/DDBJ databases">
        <authorList>
            <person name="Lanie J.A."/>
            <person name="Ng W.-L."/>
            <person name="Kazmierczak K.M."/>
            <person name="Andrzejewski T.M."/>
            <person name="Davidsen T.M."/>
            <person name="Wayne K.J."/>
            <person name="Tettelin H."/>
            <person name="Glass J.I."/>
            <person name="Rusch D."/>
            <person name="Podicherti R."/>
            <person name="Tsui H.-C.T."/>
            <person name="Winkler M.E."/>
        </authorList>
    </citation>
    <scope>NUCLEOTIDE SEQUENCE</scope>
</reference>
<evidence type="ECO:0000313" key="1">
    <source>
        <dbReference type="EMBL" id="SVD08558.1"/>
    </source>
</evidence>
<organism evidence="1">
    <name type="scientific">marine metagenome</name>
    <dbReference type="NCBI Taxonomy" id="408172"/>
    <lineage>
        <taxon>unclassified sequences</taxon>
        <taxon>metagenomes</taxon>
        <taxon>ecological metagenomes</taxon>
    </lineage>
</organism>
<feature type="non-terminal residue" evidence="1">
    <location>
        <position position="1"/>
    </location>
</feature>